<dbReference type="EMBL" id="BQNB010017622">
    <property type="protein sequence ID" value="GJT65320.1"/>
    <property type="molecule type" value="Genomic_DNA"/>
</dbReference>
<dbReference type="InterPro" id="IPR013103">
    <property type="entry name" value="RVT_2"/>
</dbReference>
<keyword evidence="4" id="KW-1185">Reference proteome</keyword>
<evidence type="ECO:0000256" key="1">
    <source>
        <dbReference type="SAM" id="MobiDB-lite"/>
    </source>
</evidence>
<proteinExistence type="predicted"/>
<evidence type="ECO:0000259" key="2">
    <source>
        <dbReference type="Pfam" id="PF07727"/>
    </source>
</evidence>
<dbReference type="Pfam" id="PF07727">
    <property type="entry name" value="RVT_2"/>
    <property type="match status" value="1"/>
</dbReference>
<feature type="domain" description="Reverse transcriptase Ty1/copia-type" evidence="2">
    <location>
        <begin position="194"/>
        <end position="282"/>
    </location>
</feature>
<accession>A0ABQ5FPW2</accession>
<gene>
    <name evidence="3" type="ORF">Tco_1016800</name>
</gene>
<comment type="caution">
    <text evidence="3">The sequence shown here is derived from an EMBL/GenBank/DDBJ whole genome shotgun (WGS) entry which is preliminary data.</text>
</comment>
<evidence type="ECO:0000313" key="4">
    <source>
        <dbReference type="Proteomes" id="UP001151760"/>
    </source>
</evidence>
<evidence type="ECO:0000313" key="3">
    <source>
        <dbReference type="EMBL" id="GJT65320.1"/>
    </source>
</evidence>
<reference evidence="3" key="2">
    <citation type="submission" date="2022-01" db="EMBL/GenBank/DDBJ databases">
        <authorList>
            <person name="Yamashiro T."/>
            <person name="Shiraishi A."/>
            <person name="Satake H."/>
            <person name="Nakayama K."/>
        </authorList>
    </citation>
    <scope>NUCLEOTIDE SEQUENCE</scope>
</reference>
<organism evidence="3 4">
    <name type="scientific">Tanacetum coccineum</name>
    <dbReference type="NCBI Taxonomy" id="301880"/>
    <lineage>
        <taxon>Eukaryota</taxon>
        <taxon>Viridiplantae</taxon>
        <taxon>Streptophyta</taxon>
        <taxon>Embryophyta</taxon>
        <taxon>Tracheophyta</taxon>
        <taxon>Spermatophyta</taxon>
        <taxon>Magnoliopsida</taxon>
        <taxon>eudicotyledons</taxon>
        <taxon>Gunneridae</taxon>
        <taxon>Pentapetalae</taxon>
        <taxon>asterids</taxon>
        <taxon>campanulids</taxon>
        <taxon>Asterales</taxon>
        <taxon>Asteraceae</taxon>
        <taxon>Asteroideae</taxon>
        <taxon>Anthemideae</taxon>
        <taxon>Anthemidinae</taxon>
        <taxon>Tanacetum</taxon>
    </lineage>
</organism>
<reference evidence="3" key="1">
    <citation type="journal article" date="2022" name="Int. J. Mol. Sci.">
        <title>Draft Genome of Tanacetum Coccineum: Genomic Comparison of Closely Related Tanacetum-Family Plants.</title>
        <authorList>
            <person name="Yamashiro T."/>
            <person name="Shiraishi A."/>
            <person name="Nakayama K."/>
            <person name="Satake H."/>
        </authorList>
    </citation>
    <scope>NUCLEOTIDE SEQUENCE</scope>
</reference>
<sequence length="425" mass="47821">MCDKKNSVLFTEIEGLVLSPDFKLLDESQVLLRVPKQSNMYIFDLKNVVPSRDLTWNQTDKNASPQETNRDTGLKKNVDVGQTGEENARDDTTDDATGKKTIQKPASENEQALKNVLDKMMDQEKEATEQLDAVRKEFEAQFNAANTFRGVNTASASGTFSDVGPSFVPLGGSFPIDFTNLPHDPLMPYLEDTTEKAIGTKLVFRNKKDGRGIVVRNKASLVAQGHKQEEGIDYDEVFAPVARIKTIRLFLAFASFMNFLVYQMDVKSAFFYGTIVEEVYVNGVIFGSTKKSLCQEFEVMMHKRFQMSYMGEITFFLGLQVKQQAYGIFINQDKYVADILNKFDFAIVKTASTPLKPNKPLLKDEEAILERSTKLGFWYPRDSPLELEAFNDSDYAGASLDRKSTTGAEYVVAANFCGQILWIQN</sequence>
<name>A0ABQ5FPW2_9ASTR</name>
<feature type="region of interest" description="Disordered" evidence="1">
    <location>
        <begin position="56"/>
        <end position="110"/>
    </location>
</feature>
<dbReference type="Proteomes" id="UP001151760">
    <property type="component" value="Unassembled WGS sequence"/>
</dbReference>
<protein>
    <submittedName>
        <fullName evidence="3">Ribonuclease H-like domain-containing protein</fullName>
    </submittedName>
</protein>
<feature type="compositionally biased region" description="Basic and acidic residues" evidence="1">
    <location>
        <begin position="68"/>
        <end position="78"/>
    </location>
</feature>
<feature type="compositionally biased region" description="Polar residues" evidence="1">
    <location>
        <begin position="56"/>
        <end position="67"/>
    </location>
</feature>